<reference evidence="2 3" key="1">
    <citation type="journal article" date="2018" name="Environ. Microbiol.">
        <title>Novel energy conservation strategies and behaviour of Pelotomaculum schinkii driving syntrophic propionate catabolism.</title>
        <authorList>
            <person name="Hidalgo-Ahumada C.A.P."/>
            <person name="Nobu M.K."/>
            <person name="Narihiro T."/>
            <person name="Tamaki H."/>
            <person name="Liu W.T."/>
            <person name="Kamagata Y."/>
            <person name="Stams A.J.M."/>
            <person name="Imachi H."/>
            <person name="Sousa D.Z."/>
        </authorList>
    </citation>
    <scope>NUCLEOTIDE SEQUENCE [LARGE SCALE GENOMIC DNA]</scope>
    <source>
        <strain evidence="2 3">MGP</strain>
    </source>
</reference>
<dbReference type="EMBL" id="QFFZ01000060">
    <property type="protein sequence ID" value="TEB09087.1"/>
    <property type="molecule type" value="Genomic_DNA"/>
</dbReference>
<keyword evidence="3" id="KW-1185">Reference proteome</keyword>
<feature type="domain" description="DUF7680" evidence="1">
    <location>
        <begin position="29"/>
        <end position="187"/>
    </location>
</feature>
<accession>A0A4Y7RL92</accession>
<dbReference type="Pfam" id="PF24728">
    <property type="entry name" value="DUF7680"/>
    <property type="match status" value="1"/>
</dbReference>
<evidence type="ECO:0000313" key="2">
    <source>
        <dbReference type="EMBL" id="TEB09087.1"/>
    </source>
</evidence>
<dbReference type="InterPro" id="IPR056097">
    <property type="entry name" value="DUF7680"/>
</dbReference>
<comment type="caution">
    <text evidence="2">The sequence shown here is derived from an EMBL/GenBank/DDBJ whole genome shotgun (WGS) entry which is preliminary data.</text>
</comment>
<dbReference type="RefSeq" id="WP_134215525.1">
    <property type="nucleotide sequence ID" value="NZ_QFFZ01000060.1"/>
</dbReference>
<organism evidence="2 3">
    <name type="scientific">Pelotomaculum propionicicum</name>
    <dbReference type="NCBI Taxonomy" id="258475"/>
    <lineage>
        <taxon>Bacteria</taxon>
        <taxon>Bacillati</taxon>
        <taxon>Bacillota</taxon>
        <taxon>Clostridia</taxon>
        <taxon>Eubacteriales</taxon>
        <taxon>Desulfotomaculaceae</taxon>
        <taxon>Pelotomaculum</taxon>
    </lineage>
</organism>
<dbReference type="Proteomes" id="UP000297597">
    <property type="component" value="Unassembled WGS sequence"/>
</dbReference>
<evidence type="ECO:0000259" key="1">
    <source>
        <dbReference type="Pfam" id="PF24728"/>
    </source>
</evidence>
<protein>
    <recommendedName>
        <fullName evidence="1">DUF7680 domain-containing protein</fullName>
    </recommendedName>
</protein>
<dbReference type="AlphaFoldDB" id="A0A4Y7RL92"/>
<proteinExistence type="predicted"/>
<evidence type="ECO:0000313" key="3">
    <source>
        <dbReference type="Proteomes" id="UP000297597"/>
    </source>
</evidence>
<dbReference type="OrthoDB" id="1806552at2"/>
<gene>
    <name evidence="2" type="ORF">Pmgp_03404</name>
</gene>
<sequence>MANKKSPAGWTLEHEFQQRIRPFAEHAPWVLRITDHKEKPAPVFIVKKRFSPNGDAKANGKPSGRPYLKEQGLLYGLPLRRCLPVIRAITGRVCDDAGIPLELHRFFNNGRITFRGNLPLDEEAGAKLSLIFKLQERMKDMDRVELIARRVERFSREEATYWLTRTTQYGAEGNRWALAGMRIMLGGQPEDKAVLRMLEKLRS</sequence>
<name>A0A4Y7RL92_9FIRM</name>